<gene>
    <name evidence="2" type="ORF">PSM36_0266</name>
</gene>
<accession>A0A1R3SU64</accession>
<dbReference type="AlphaFoldDB" id="A0A1R3SU64"/>
<evidence type="ECO:0000256" key="1">
    <source>
        <dbReference type="SAM" id="Phobius"/>
    </source>
</evidence>
<keyword evidence="1" id="KW-1133">Transmembrane helix</keyword>
<keyword evidence="3" id="KW-1185">Reference proteome</keyword>
<feature type="transmembrane region" description="Helical" evidence="1">
    <location>
        <begin position="34"/>
        <end position="53"/>
    </location>
</feature>
<evidence type="ECO:0000313" key="3">
    <source>
        <dbReference type="Proteomes" id="UP000187464"/>
    </source>
</evidence>
<reference evidence="3" key="1">
    <citation type="submission" date="2016-08" db="EMBL/GenBank/DDBJ databases">
        <authorList>
            <person name="Wibberg D."/>
        </authorList>
    </citation>
    <scope>NUCLEOTIDE SEQUENCE [LARGE SCALE GENOMIC DNA]</scope>
</reference>
<proteinExistence type="predicted"/>
<organism evidence="2 3">
    <name type="scientific">Proteiniphilum saccharofermentans</name>
    <dbReference type="NCBI Taxonomy" id="1642647"/>
    <lineage>
        <taxon>Bacteria</taxon>
        <taxon>Pseudomonadati</taxon>
        <taxon>Bacteroidota</taxon>
        <taxon>Bacteroidia</taxon>
        <taxon>Bacteroidales</taxon>
        <taxon>Dysgonomonadaceae</taxon>
        <taxon>Proteiniphilum</taxon>
    </lineage>
</organism>
<sequence length="83" mass="9771">MTRIIAVIKRSHLDFYLAIGICIIGRFSDTGRIVMAAMAALSRVFIILMILMMRHMKTDCPVIVMMMRYRSRHQHDKYLYYNG</sequence>
<dbReference type="Proteomes" id="UP000187464">
    <property type="component" value="Chromosome I"/>
</dbReference>
<keyword evidence="1" id="KW-0812">Transmembrane</keyword>
<name>A0A1R3SU64_9BACT</name>
<protein>
    <submittedName>
        <fullName evidence="2">Putative membrane protein</fullName>
    </submittedName>
</protein>
<keyword evidence="1" id="KW-0472">Membrane</keyword>
<dbReference type="KEGG" id="psac:PSM36_0266"/>
<dbReference type="EMBL" id="LT605205">
    <property type="protein sequence ID" value="SCD19101.1"/>
    <property type="molecule type" value="Genomic_DNA"/>
</dbReference>
<evidence type="ECO:0000313" key="2">
    <source>
        <dbReference type="EMBL" id="SCD19101.1"/>
    </source>
</evidence>